<gene>
    <name evidence="1" type="ORF">CONLIGDRAFT_423425</name>
</gene>
<evidence type="ECO:0000313" key="1">
    <source>
        <dbReference type="EMBL" id="OIW27319.1"/>
    </source>
</evidence>
<reference evidence="1 2" key="1">
    <citation type="submission" date="2016-10" db="EMBL/GenBank/DDBJ databases">
        <title>Draft genome sequence of Coniochaeta ligniaria NRRL30616, a lignocellulolytic fungus for bioabatement of inhibitors in plant biomass hydrolysates.</title>
        <authorList>
            <consortium name="DOE Joint Genome Institute"/>
            <person name="Jimenez D.J."/>
            <person name="Hector R.E."/>
            <person name="Riley R."/>
            <person name="Sun H."/>
            <person name="Grigoriev I.V."/>
            <person name="Van Elsas J.D."/>
            <person name="Nichols N.N."/>
        </authorList>
    </citation>
    <scope>NUCLEOTIDE SEQUENCE [LARGE SCALE GENOMIC DNA]</scope>
    <source>
        <strain evidence="1 2">NRRL 30616</strain>
    </source>
</reference>
<protein>
    <submittedName>
        <fullName evidence="1">Uncharacterized protein</fullName>
    </submittedName>
</protein>
<evidence type="ECO:0000313" key="2">
    <source>
        <dbReference type="Proteomes" id="UP000182658"/>
    </source>
</evidence>
<name>A0A1J7IHV6_9PEZI</name>
<keyword evidence="2" id="KW-1185">Reference proteome</keyword>
<accession>A0A1J7IHV6</accession>
<dbReference type="Proteomes" id="UP000182658">
    <property type="component" value="Unassembled WGS sequence"/>
</dbReference>
<organism evidence="1 2">
    <name type="scientific">Coniochaeta ligniaria NRRL 30616</name>
    <dbReference type="NCBI Taxonomy" id="1408157"/>
    <lineage>
        <taxon>Eukaryota</taxon>
        <taxon>Fungi</taxon>
        <taxon>Dikarya</taxon>
        <taxon>Ascomycota</taxon>
        <taxon>Pezizomycotina</taxon>
        <taxon>Sordariomycetes</taxon>
        <taxon>Sordariomycetidae</taxon>
        <taxon>Coniochaetales</taxon>
        <taxon>Coniochaetaceae</taxon>
        <taxon>Coniochaeta</taxon>
    </lineage>
</organism>
<proteinExistence type="predicted"/>
<dbReference type="EMBL" id="KV875099">
    <property type="protein sequence ID" value="OIW27319.1"/>
    <property type="molecule type" value="Genomic_DNA"/>
</dbReference>
<dbReference type="InParanoid" id="A0A1J7IHV6"/>
<sequence length="152" mass="16782">MCQECFDPSVKVMLAQPLPPIDPGRSRSMQLHQFEARDTLLDRETSSLLSFQALCFLFPRQQLNDSGAASSPQCIVWRIICESEVADQTQMSLARVPVSPSRLNSTLRQRKASEPALESPLVSCKIPPGLALMSHELDIPCVTTRPNGSCLD</sequence>
<dbReference type="AlphaFoldDB" id="A0A1J7IHV6"/>